<evidence type="ECO:0000313" key="4">
    <source>
        <dbReference type="Proteomes" id="UP000184148"/>
    </source>
</evidence>
<evidence type="ECO:0000259" key="2">
    <source>
        <dbReference type="SMART" id="SM00327"/>
    </source>
</evidence>
<dbReference type="Pfam" id="PF11775">
    <property type="entry name" value="CobT_C"/>
    <property type="match status" value="1"/>
</dbReference>
<evidence type="ECO:0000256" key="1">
    <source>
        <dbReference type="SAM" id="MobiDB-lite"/>
    </source>
</evidence>
<feature type="compositionally biased region" description="Acidic residues" evidence="1">
    <location>
        <begin position="408"/>
        <end position="430"/>
    </location>
</feature>
<feature type="domain" description="VWFA" evidence="2">
    <location>
        <begin position="606"/>
        <end position="787"/>
    </location>
</feature>
<protein>
    <submittedName>
        <fullName evidence="3">Nitric oxide reductase activation protein</fullName>
    </submittedName>
</protein>
<dbReference type="EMBL" id="FQUY01000013">
    <property type="protein sequence ID" value="SHF15725.1"/>
    <property type="molecule type" value="Genomic_DNA"/>
</dbReference>
<dbReference type="RefSeq" id="WP_084127692.1">
    <property type="nucleotide sequence ID" value="NZ_FQUY01000013.1"/>
</dbReference>
<proteinExistence type="predicted"/>
<dbReference type="PANTHER" id="PTHR41248:SF1">
    <property type="entry name" value="NORD PROTEIN"/>
    <property type="match status" value="1"/>
</dbReference>
<feature type="compositionally biased region" description="Basic and acidic residues" evidence="1">
    <location>
        <begin position="223"/>
        <end position="264"/>
    </location>
</feature>
<dbReference type="SUPFAM" id="SSF53300">
    <property type="entry name" value="vWA-like"/>
    <property type="match status" value="1"/>
</dbReference>
<feature type="compositionally biased region" description="Acidic residues" evidence="1">
    <location>
        <begin position="471"/>
        <end position="483"/>
    </location>
</feature>
<dbReference type="InterPro" id="IPR002035">
    <property type="entry name" value="VWF_A"/>
</dbReference>
<feature type="compositionally biased region" description="Acidic residues" evidence="1">
    <location>
        <begin position="446"/>
        <end position="455"/>
    </location>
</feature>
<keyword evidence="4" id="KW-1185">Reference proteome</keyword>
<gene>
    <name evidence="3" type="ORF">SAMN02745133_01953</name>
</gene>
<dbReference type="InterPro" id="IPR025861">
    <property type="entry name" value="CobT_VWA_dom"/>
</dbReference>
<name>A0A1M4ZCN4_9FIRM</name>
<sequence>MSELKRWRLQTLARMFTKVDDLTVVLSNRASTDFKKIFVKKLTDSIVPGIPALPEECWLAMKAQNIHESGHIRFTDINAWKSACEKGVLIQHIVNIIEDSRIEKCMAAVFPGTAMQLRFQNEYIFKNRKNWGTGIEAVLNGMCTYAVCGDIPDSIQDQDNVMEVIYELISLVDIGREANDTWEVLELADQAAEIIKKHFPEPPSLPEPSMTGTDKAKKKPKMMGKDPRKTPKIRPPEREPKKRSKEPTEKLKEKPSKTPAKEDTSESVIPEKSPKESPEESLGETAKKTLEKAPEETLEDAPGDTSGKAPRETPEKAPEEAPEEVMEETPEDTSEDTPEKAPEKSLEETPKETTDETLKETAEETTDKIPESASEETEPSVEPKDESWDDDLWEDIPKDVSDSMPEPGETEELPEDDFPGEFPDDVDFPGEPDKPFDEPSGFGGEFSDDSPESSEGEGGSPGGRLTSLPETAEERDEDVDFSELLESSKEELEFYERAETEKESETVIDIDFSKIETVLAKGINRDVRLRVDSLPGDTVRYSQLVKEINPLIIRTVDEIRKALEYKNHFIARNLKKGAVDPSALWKLGVADAKVFRKKNNPSDDPTLAIKVLVDCSGSMSGTRVRTARKTAVLLHEVLTQLKINHSITGFTAFTGHDIVIHHNYVNFGEKDGTKLVNIKAEVQNRDGYSIRVATQELQAVSELKKIIMVLSDGEPWHGYTKYVGEEGYKDTALAVREAEKQGIGVIGFYFGPDSSLPTVQKIYNNLINVEQLENLPIIIGRMLKKVIAG</sequence>
<feature type="compositionally biased region" description="Acidic residues" evidence="1">
    <location>
        <begin position="320"/>
        <end position="336"/>
    </location>
</feature>
<dbReference type="OrthoDB" id="9808317at2"/>
<dbReference type="PANTHER" id="PTHR41248">
    <property type="entry name" value="NORD PROTEIN"/>
    <property type="match status" value="1"/>
</dbReference>
<feature type="region of interest" description="Disordered" evidence="1">
    <location>
        <begin position="198"/>
        <end position="483"/>
    </location>
</feature>
<dbReference type="Gene3D" id="3.40.50.410">
    <property type="entry name" value="von Willebrand factor, type A domain"/>
    <property type="match status" value="1"/>
</dbReference>
<feature type="compositionally biased region" description="Basic and acidic residues" evidence="1">
    <location>
        <begin position="337"/>
        <end position="370"/>
    </location>
</feature>
<organism evidence="3 4">
    <name type="scientific">Desulforamulus putei DSM 12395</name>
    <dbReference type="NCBI Taxonomy" id="1121429"/>
    <lineage>
        <taxon>Bacteria</taxon>
        <taxon>Bacillati</taxon>
        <taxon>Bacillota</taxon>
        <taxon>Clostridia</taxon>
        <taxon>Eubacteriales</taxon>
        <taxon>Peptococcaceae</taxon>
        <taxon>Desulforamulus</taxon>
    </lineage>
</organism>
<dbReference type="STRING" id="1121429.SAMN02745133_01953"/>
<reference evidence="4" key="1">
    <citation type="submission" date="2016-11" db="EMBL/GenBank/DDBJ databases">
        <authorList>
            <person name="Varghese N."/>
            <person name="Submissions S."/>
        </authorList>
    </citation>
    <scope>NUCLEOTIDE SEQUENCE [LARGE SCALE GENOMIC DNA]</scope>
    <source>
        <strain evidence="4">DSM 12395</strain>
    </source>
</reference>
<feature type="compositionally biased region" description="Basic and acidic residues" evidence="1">
    <location>
        <begin position="285"/>
        <end position="295"/>
    </location>
</feature>
<dbReference type="InterPro" id="IPR036465">
    <property type="entry name" value="vWFA_dom_sf"/>
</dbReference>
<dbReference type="Proteomes" id="UP000184148">
    <property type="component" value="Unassembled WGS sequence"/>
</dbReference>
<evidence type="ECO:0000313" key="3">
    <source>
        <dbReference type="EMBL" id="SHF15725.1"/>
    </source>
</evidence>
<dbReference type="InterPro" id="IPR051928">
    <property type="entry name" value="NorD/CobT"/>
</dbReference>
<feature type="compositionally biased region" description="Basic and acidic residues" evidence="1">
    <location>
        <begin position="309"/>
        <end position="319"/>
    </location>
</feature>
<accession>A0A1M4ZCN4</accession>
<dbReference type="SMART" id="SM00327">
    <property type="entry name" value="VWA"/>
    <property type="match status" value="1"/>
</dbReference>
<dbReference type="AlphaFoldDB" id="A0A1M4ZCN4"/>